<protein>
    <submittedName>
        <fullName evidence="1">Uncharacterized protein</fullName>
    </submittedName>
</protein>
<dbReference type="Proteomes" id="UP001066276">
    <property type="component" value="Chromosome 10"/>
</dbReference>
<proteinExistence type="predicted"/>
<evidence type="ECO:0000313" key="2">
    <source>
        <dbReference type="Proteomes" id="UP001066276"/>
    </source>
</evidence>
<dbReference type="EMBL" id="JANPWB010000014">
    <property type="protein sequence ID" value="KAJ1097004.1"/>
    <property type="molecule type" value="Genomic_DNA"/>
</dbReference>
<name>A0AAV7M1I0_PLEWA</name>
<organism evidence="1 2">
    <name type="scientific">Pleurodeles waltl</name>
    <name type="common">Iberian ribbed newt</name>
    <dbReference type="NCBI Taxonomy" id="8319"/>
    <lineage>
        <taxon>Eukaryota</taxon>
        <taxon>Metazoa</taxon>
        <taxon>Chordata</taxon>
        <taxon>Craniata</taxon>
        <taxon>Vertebrata</taxon>
        <taxon>Euteleostomi</taxon>
        <taxon>Amphibia</taxon>
        <taxon>Batrachia</taxon>
        <taxon>Caudata</taxon>
        <taxon>Salamandroidea</taxon>
        <taxon>Salamandridae</taxon>
        <taxon>Pleurodelinae</taxon>
        <taxon>Pleurodeles</taxon>
    </lineage>
</organism>
<evidence type="ECO:0000313" key="1">
    <source>
        <dbReference type="EMBL" id="KAJ1097004.1"/>
    </source>
</evidence>
<reference evidence="1" key="1">
    <citation type="journal article" date="2022" name="bioRxiv">
        <title>Sequencing and chromosome-scale assembly of the giantPleurodeles waltlgenome.</title>
        <authorList>
            <person name="Brown T."/>
            <person name="Elewa A."/>
            <person name="Iarovenko S."/>
            <person name="Subramanian E."/>
            <person name="Araus A.J."/>
            <person name="Petzold A."/>
            <person name="Susuki M."/>
            <person name="Suzuki K.-i.T."/>
            <person name="Hayashi T."/>
            <person name="Toyoda A."/>
            <person name="Oliveira C."/>
            <person name="Osipova E."/>
            <person name="Leigh N.D."/>
            <person name="Simon A."/>
            <person name="Yun M.H."/>
        </authorList>
    </citation>
    <scope>NUCLEOTIDE SEQUENCE</scope>
    <source>
        <strain evidence="1">20211129_DDA</strain>
        <tissue evidence="1">Liver</tissue>
    </source>
</reference>
<dbReference type="AlphaFoldDB" id="A0AAV7M1I0"/>
<accession>A0AAV7M1I0</accession>
<keyword evidence="2" id="KW-1185">Reference proteome</keyword>
<sequence>MTTIVSIDRGTRTVAIDIEDIIDIKYAINNVFHTIVENDPTVDEDHAINDERDVDNDSIINDDYTIYFGIHAVEVHAIDVVVHVVDVNDNTFNI</sequence>
<gene>
    <name evidence="1" type="ORF">NDU88_002134</name>
</gene>
<comment type="caution">
    <text evidence="1">The sequence shown here is derived from an EMBL/GenBank/DDBJ whole genome shotgun (WGS) entry which is preliminary data.</text>
</comment>